<name>A0ABW2JCP3_9ACTN</name>
<dbReference type="EMBL" id="JBHTCF010000002">
    <property type="protein sequence ID" value="MFC7303774.1"/>
    <property type="molecule type" value="Genomic_DNA"/>
</dbReference>
<proteinExistence type="predicted"/>
<keyword evidence="2" id="KW-0472">Membrane</keyword>
<evidence type="ECO:0008006" key="5">
    <source>
        <dbReference type="Google" id="ProtNLM"/>
    </source>
</evidence>
<evidence type="ECO:0000313" key="3">
    <source>
        <dbReference type="EMBL" id="MFC7303774.1"/>
    </source>
</evidence>
<evidence type="ECO:0000256" key="2">
    <source>
        <dbReference type="SAM" id="Phobius"/>
    </source>
</evidence>
<evidence type="ECO:0000313" key="4">
    <source>
        <dbReference type="Proteomes" id="UP001596523"/>
    </source>
</evidence>
<protein>
    <recommendedName>
        <fullName evidence="5">Serine/arginine repetitive matrix protein 2</fullName>
    </recommendedName>
</protein>
<dbReference type="RefSeq" id="WP_381827312.1">
    <property type="nucleotide sequence ID" value="NZ_JBHTCF010000002.1"/>
</dbReference>
<feature type="compositionally biased region" description="Basic and acidic residues" evidence="1">
    <location>
        <begin position="1"/>
        <end position="11"/>
    </location>
</feature>
<feature type="transmembrane region" description="Helical" evidence="2">
    <location>
        <begin position="29"/>
        <end position="51"/>
    </location>
</feature>
<feature type="region of interest" description="Disordered" evidence="1">
    <location>
        <begin position="59"/>
        <end position="112"/>
    </location>
</feature>
<evidence type="ECO:0000256" key="1">
    <source>
        <dbReference type="SAM" id="MobiDB-lite"/>
    </source>
</evidence>
<keyword evidence="4" id="KW-1185">Reference proteome</keyword>
<dbReference type="Proteomes" id="UP001596523">
    <property type="component" value="Unassembled WGS sequence"/>
</dbReference>
<keyword evidence="2" id="KW-0812">Transmembrane</keyword>
<organism evidence="3 4">
    <name type="scientific">Streptomyces monticola</name>
    <dbReference type="NCBI Taxonomy" id="2666263"/>
    <lineage>
        <taxon>Bacteria</taxon>
        <taxon>Bacillati</taxon>
        <taxon>Actinomycetota</taxon>
        <taxon>Actinomycetes</taxon>
        <taxon>Kitasatosporales</taxon>
        <taxon>Streptomycetaceae</taxon>
        <taxon>Streptomyces</taxon>
    </lineage>
</organism>
<accession>A0ABW2JCP3</accession>
<sequence length="251" mass="27342">MSRWDADRQEWVPDPGEDGRTGAAGTRRLLLVILVAVVLCGGIGAGIWALVRDDGGPDDDRVLPGPDVTYSSTFDPGGETPTDDPAPTPGPTDTGTDTDTGTGGEAPAGYERVEDPAGFRIDVPEGWVRSEETDGVFYRSPDQRSLLQIFSLRGPETTPYESLTATEKQVSQNPGYRFYHLERLDWQDAAELQYAYDHAQFGPRRVIDVAFTAPDDVQYAVLVAGPQENWPLQAEQEQAAIDAFCPTAYCS</sequence>
<keyword evidence="2" id="KW-1133">Transmembrane helix</keyword>
<reference evidence="4" key="1">
    <citation type="journal article" date="2019" name="Int. J. Syst. Evol. Microbiol.">
        <title>The Global Catalogue of Microorganisms (GCM) 10K type strain sequencing project: providing services to taxonomists for standard genome sequencing and annotation.</title>
        <authorList>
            <consortium name="The Broad Institute Genomics Platform"/>
            <consortium name="The Broad Institute Genome Sequencing Center for Infectious Disease"/>
            <person name="Wu L."/>
            <person name="Ma J."/>
        </authorList>
    </citation>
    <scope>NUCLEOTIDE SEQUENCE [LARGE SCALE GENOMIC DNA]</scope>
    <source>
        <strain evidence="4">SYNS20</strain>
    </source>
</reference>
<feature type="compositionally biased region" description="Low complexity" evidence="1">
    <location>
        <begin position="91"/>
        <end position="100"/>
    </location>
</feature>
<gene>
    <name evidence="3" type="ORF">ACFQVC_06040</name>
</gene>
<feature type="region of interest" description="Disordered" evidence="1">
    <location>
        <begin position="1"/>
        <end position="22"/>
    </location>
</feature>
<comment type="caution">
    <text evidence="3">The sequence shown here is derived from an EMBL/GenBank/DDBJ whole genome shotgun (WGS) entry which is preliminary data.</text>
</comment>